<name>A0A5D4H9W0_9SPHI</name>
<dbReference type="EMBL" id="VTAV01000002">
    <property type="protein sequence ID" value="TYR37418.1"/>
    <property type="molecule type" value="Genomic_DNA"/>
</dbReference>
<evidence type="ECO:0000313" key="1">
    <source>
        <dbReference type="EMBL" id="TYR37418.1"/>
    </source>
</evidence>
<dbReference type="InterPro" id="IPR018534">
    <property type="entry name" value="Tet_reg_excision_RteC"/>
</dbReference>
<organism evidence="1 2">
    <name type="scientific">Sphingobacterium phlebotomi</name>
    <dbReference type="NCBI Taxonomy" id="2605433"/>
    <lineage>
        <taxon>Bacteria</taxon>
        <taxon>Pseudomonadati</taxon>
        <taxon>Bacteroidota</taxon>
        <taxon>Sphingobacteriia</taxon>
        <taxon>Sphingobacteriales</taxon>
        <taxon>Sphingobacteriaceae</taxon>
        <taxon>Sphingobacterium</taxon>
    </lineage>
</organism>
<reference evidence="1 2" key="1">
    <citation type="submission" date="2019-08" db="EMBL/GenBank/DDBJ databases">
        <title>Phlebobacter frassis gen. nov. sp. nov., a new member of family Sphingobacteriaceae isolated from sand fly rearing media.</title>
        <authorList>
            <person name="Kakumanu M.L."/>
            <person name="Marayati B.F."/>
            <person name="Wada-Katsumata A."/>
            <person name="Wasserberg G."/>
            <person name="Schal C."/>
            <person name="Apperson C.S."/>
            <person name="Ponnusamy L."/>
        </authorList>
    </citation>
    <scope>NUCLEOTIDE SEQUENCE [LARGE SCALE GENOMIC DNA]</scope>
    <source>
        <strain evidence="1 2">SSI9</strain>
    </source>
</reference>
<proteinExistence type="predicted"/>
<dbReference type="RefSeq" id="WP_148918159.1">
    <property type="nucleotide sequence ID" value="NZ_VTAV01000002.1"/>
</dbReference>
<gene>
    <name evidence="1" type="ORF">FXV77_05285</name>
</gene>
<dbReference type="AlphaFoldDB" id="A0A5D4H9W0"/>
<evidence type="ECO:0008006" key="3">
    <source>
        <dbReference type="Google" id="ProtNLM"/>
    </source>
</evidence>
<dbReference type="Proteomes" id="UP000322362">
    <property type="component" value="Unassembled WGS sequence"/>
</dbReference>
<accession>A0A5D4H9W0</accession>
<sequence length="280" mass="33379">MKKFTETLYREMTEAMRQASMDSDSLLSKAEKSYRIAESSILRLRDFVSDYTFEDKPEEIHFFKSVKPRFHKELIYWAEILHIEANRPIPKSREHKRYNNRLLEGIDQFLKRNRYLQTYYKLYRTDEDELLFLRDTDYGPFLPDGHIDADRIFSTTASSALARILAMQEVAQWLISEQSNSGQQPKHSQARKLTWTGSKAQLIELVYALESYGIFNNGKTNVKEIMEYFQQCFNVDKVSNYYGYFQNMRIRKKDRTPFLNGLVEHTIRRMDESDEFPRFS</sequence>
<evidence type="ECO:0000313" key="2">
    <source>
        <dbReference type="Proteomes" id="UP000322362"/>
    </source>
</evidence>
<keyword evidence="2" id="KW-1185">Reference proteome</keyword>
<comment type="caution">
    <text evidence="1">The sequence shown here is derived from an EMBL/GenBank/DDBJ whole genome shotgun (WGS) entry which is preliminary data.</text>
</comment>
<dbReference type="Pfam" id="PF09357">
    <property type="entry name" value="RteC"/>
    <property type="match status" value="1"/>
</dbReference>
<protein>
    <recommendedName>
        <fullName evidence="3">RteC protein</fullName>
    </recommendedName>
</protein>